<reference evidence="2" key="2">
    <citation type="journal article" date="2023" name="Proc. Natl. Acad. Sci. U.S.A.">
        <title>A global phylogenomic analysis of the shiitake genus Lentinula.</title>
        <authorList>
            <person name="Sierra-Patev S."/>
            <person name="Min B."/>
            <person name="Naranjo-Ortiz M."/>
            <person name="Looney B."/>
            <person name="Konkel Z."/>
            <person name="Slot J.C."/>
            <person name="Sakamoto Y."/>
            <person name="Steenwyk J.L."/>
            <person name="Rokas A."/>
            <person name="Carro J."/>
            <person name="Camarero S."/>
            <person name="Ferreira P."/>
            <person name="Molpeceres G."/>
            <person name="Ruiz-Duenas F.J."/>
            <person name="Serrano A."/>
            <person name="Henrissat B."/>
            <person name="Drula E."/>
            <person name="Hughes K.W."/>
            <person name="Mata J.L."/>
            <person name="Ishikawa N.K."/>
            <person name="Vargas-Isla R."/>
            <person name="Ushijima S."/>
            <person name="Smith C.A."/>
            <person name="Donoghue J."/>
            <person name="Ahrendt S."/>
            <person name="Andreopoulos W."/>
            <person name="He G."/>
            <person name="LaButti K."/>
            <person name="Lipzen A."/>
            <person name="Ng V."/>
            <person name="Riley R."/>
            <person name="Sandor L."/>
            <person name="Barry K."/>
            <person name="Martinez A.T."/>
            <person name="Xiao Y."/>
            <person name="Gibbons J.G."/>
            <person name="Terashima K."/>
            <person name="Grigoriev I.V."/>
            <person name="Hibbett D."/>
        </authorList>
    </citation>
    <scope>NUCLEOTIDE SEQUENCE</scope>
    <source>
        <strain evidence="2">Sp2 HRB7682 ss15</strain>
    </source>
</reference>
<proteinExistence type="predicted"/>
<dbReference type="InterPro" id="IPR009027">
    <property type="entry name" value="Ribosomal_bL9/RNase_H1_N"/>
</dbReference>
<evidence type="ECO:0000313" key="3">
    <source>
        <dbReference type="Proteomes" id="UP001150238"/>
    </source>
</evidence>
<dbReference type="Proteomes" id="UP001150238">
    <property type="component" value="Unassembled WGS sequence"/>
</dbReference>
<protein>
    <submittedName>
        <fullName evidence="2">Uncharacterized protein</fullName>
    </submittedName>
</protein>
<evidence type="ECO:0000313" key="2">
    <source>
        <dbReference type="EMBL" id="KAJ4463659.1"/>
    </source>
</evidence>
<dbReference type="EMBL" id="JANVFS010000068">
    <property type="protein sequence ID" value="KAJ4463659.1"/>
    <property type="molecule type" value="Genomic_DNA"/>
</dbReference>
<gene>
    <name evidence="2" type="ORF">C8J55DRAFT_567415</name>
</gene>
<dbReference type="SUPFAM" id="SSF55658">
    <property type="entry name" value="L9 N-domain-like"/>
    <property type="match status" value="1"/>
</dbReference>
<name>A0A9W8ZPR7_9AGAR</name>
<sequence length="279" mass="31200">MEIRKALQEVRKDNDKSIKKEQLVIISDDEEDEVNNGLKADDVHNDDLGFDRLKLSGSDEIRDVSPQKHHVDVGQDSWPNSTVHYYDYSSPKSSKADKAKHATLPTTPSRRSHRIIAASNIPSHALNLTSATKEVMASPSPPFSTPGRRGRYNAYVVYSGSRPYFYDTWSKVARLQIKHPDLVLKGFPDLRSAEAAYTAAKSSGVIDAMQKGEGRGFWVVTEGFRPGVYPGAYDALRDGLKWGGGFVTPFADETRADEFWNRQVDAKRIVSMPDPHYVD</sequence>
<comment type="caution">
    <text evidence="2">The sequence shown here is derived from an EMBL/GenBank/DDBJ whole genome shotgun (WGS) entry which is preliminary data.</text>
</comment>
<accession>A0A9W8ZPR7</accession>
<dbReference type="AlphaFoldDB" id="A0A9W8ZPR7"/>
<evidence type="ECO:0000256" key="1">
    <source>
        <dbReference type="SAM" id="MobiDB-lite"/>
    </source>
</evidence>
<organism evidence="2 3">
    <name type="scientific">Lentinula lateritia</name>
    <dbReference type="NCBI Taxonomy" id="40482"/>
    <lineage>
        <taxon>Eukaryota</taxon>
        <taxon>Fungi</taxon>
        <taxon>Dikarya</taxon>
        <taxon>Basidiomycota</taxon>
        <taxon>Agaricomycotina</taxon>
        <taxon>Agaricomycetes</taxon>
        <taxon>Agaricomycetidae</taxon>
        <taxon>Agaricales</taxon>
        <taxon>Marasmiineae</taxon>
        <taxon>Omphalotaceae</taxon>
        <taxon>Lentinula</taxon>
    </lineage>
</organism>
<feature type="region of interest" description="Disordered" evidence="1">
    <location>
        <begin position="89"/>
        <end position="110"/>
    </location>
</feature>
<reference evidence="2" key="1">
    <citation type="submission" date="2022-08" db="EMBL/GenBank/DDBJ databases">
        <authorList>
            <consortium name="DOE Joint Genome Institute"/>
            <person name="Min B."/>
            <person name="Riley R."/>
            <person name="Sierra-Patev S."/>
            <person name="Naranjo-Ortiz M."/>
            <person name="Looney B."/>
            <person name="Konkel Z."/>
            <person name="Slot J.C."/>
            <person name="Sakamoto Y."/>
            <person name="Steenwyk J.L."/>
            <person name="Rokas A."/>
            <person name="Carro J."/>
            <person name="Camarero S."/>
            <person name="Ferreira P."/>
            <person name="Molpeceres G."/>
            <person name="Ruiz-Duenas F.J."/>
            <person name="Serrano A."/>
            <person name="Henrissat B."/>
            <person name="Drula E."/>
            <person name="Hughes K.W."/>
            <person name="Mata J.L."/>
            <person name="Ishikawa N.K."/>
            <person name="Vargas-Isla R."/>
            <person name="Ushijima S."/>
            <person name="Smith C.A."/>
            <person name="Ahrendt S."/>
            <person name="Andreopoulos W."/>
            <person name="He G."/>
            <person name="Labutti K."/>
            <person name="Lipzen A."/>
            <person name="Ng V."/>
            <person name="Sandor L."/>
            <person name="Barry K."/>
            <person name="Martinez A.T."/>
            <person name="Xiao Y."/>
            <person name="Gibbons J.G."/>
            <person name="Terashima K."/>
            <person name="Hibbett D.S."/>
            <person name="Grigoriev I.V."/>
        </authorList>
    </citation>
    <scope>NUCLEOTIDE SEQUENCE</scope>
    <source>
        <strain evidence="2">Sp2 HRB7682 ss15</strain>
    </source>
</reference>